<proteinExistence type="predicted"/>
<dbReference type="Gene3D" id="2.40.160.10">
    <property type="entry name" value="Porin"/>
    <property type="match status" value="1"/>
</dbReference>
<accession>A0A238VFS3</accession>
<evidence type="ECO:0000256" key="1">
    <source>
        <dbReference type="SAM" id="SignalP"/>
    </source>
</evidence>
<evidence type="ECO:0000313" key="2">
    <source>
        <dbReference type="EMBL" id="SNR33240.1"/>
    </source>
</evidence>
<gene>
    <name evidence="2" type="ORF">SAMN06265371_101368</name>
</gene>
<sequence>MKNRGLIFALLLASFLGYSQQNTNLQSQDSITQFQSQQRDGSSYFNSGQRLLNTPIDKGITLGGYGQIDYNEPDGSTPGNIDVHRLVLLFAYKFSDKVSFLTEIEVEHVKEIYVEQAYVSYKVAPSVNVLAGLMLVPMGIINEFHEPTTYRGVERPNVDKYIVPTTWRELGIGVTGNINSASLKYQAYIFNGFISYKDGSGVLRGIDGLRKGRQKGAESIVTSANFSTKFDYYGIRGLRLGLAGYFGKTQTDDTSVEESTVGVSMVGLDARYVYKNLELRGQYIYTDLSDTDAYNIFNDKDLGSQMSGVYGEVAYNFPLKGVQQLTPFLRYEKYNTHAATAGDLPQNKAYDRDDVTFGLDYKVANGVVFKVDYQLFSNAVVDSETKKQFNAGVGVWF</sequence>
<dbReference type="Proteomes" id="UP000198384">
    <property type="component" value="Unassembled WGS sequence"/>
</dbReference>
<feature type="chain" id="PRO_5012737482" description="Phosphate-selective porin O and P" evidence="1">
    <location>
        <begin position="22"/>
        <end position="397"/>
    </location>
</feature>
<dbReference type="OrthoDB" id="9768080at2"/>
<dbReference type="RefSeq" id="WP_089380022.1">
    <property type="nucleotide sequence ID" value="NZ_FZNT01000001.1"/>
</dbReference>
<evidence type="ECO:0008006" key="4">
    <source>
        <dbReference type="Google" id="ProtNLM"/>
    </source>
</evidence>
<protein>
    <recommendedName>
        <fullName evidence="4">Phosphate-selective porin O and P</fullName>
    </recommendedName>
</protein>
<feature type="signal peptide" evidence="1">
    <location>
        <begin position="1"/>
        <end position="21"/>
    </location>
</feature>
<keyword evidence="3" id="KW-1185">Reference proteome</keyword>
<dbReference type="EMBL" id="FZNT01000001">
    <property type="protein sequence ID" value="SNR33240.1"/>
    <property type="molecule type" value="Genomic_DNA"/>
</dbReference>
<reference evidence="2 3" key="1">
    <citation type="submission" date="2017-06" db="EMBL/GenBank/DDBJ databases">
        <authorList>
            <person name="Kim H.J."/>
            <person name="Triplett B.A."/>
        </authorList>
    </citation>
    <scope>NUCLEOTIDE SEQUENCE [LARGE SCALE GENOMIC DNA]</scope>
    <source>
        <strain evidence="2 3">DSM 29150</strain>
    </source>
</reference>
<name>A0A238VFS3_9FLAO</name>
<dbReference type="AlphaFoldDB" id="A0A238VFS3"/>
<evidence type="ECO:0000313" key="3">
    <source>
        <dbReference type="Proteomes" id="UP000198384"/>
    </source>
</evidence>
<organism evidence="2 3">
    <name type="scientific">Lutibacter agarilyticus</name>
    <dbReference type="NCBI Taxonomy" id="1109740"/>
    <lineage>
        <taxon>Bacteria</taxon>
        <taxon>Pseudomonadati</taxon>
        <taxon>Bacteroidota</taxon>
        <taxon>Flavobacteriia</taxon>
        <taxon>Flavobacteriales</taxon>
        <taxon>Flavobacteriaceae</taxon>
        <taxon>Lutibacter</taxon>
    </lineage>
</organism>
<keyword evidence="1" id="KW-0732">Signal</keyword>
<dbReference type="InterPro" id="IPR023614">
    <property type="entry name" value="Porin_dom_sf"/>
</dbReference>
<dbReference type="SUPFAM" id="SSF56935">
    <property type="entry name" value="Porins"/>
    <property type="match status" value="1"/>
</dbReference>